<dbReference type="AlphaFoldDB" id="A0A380RTQ1"/>
<dbReference type="PANTHER" id="PTHR39447">
    <property type="entry name" value="ALPHA-L-ARABINOFURANOSIDASE B"/>
    <property type="match status" value="1"/>
</dbReference>
<gene>
    <name evidence="6" type="ORF">SAMN05661053_0142</name>
</gene>
<proteinExistence type="predicted"/>
<dbReference type="SUPFAM" id="SSF49899">
    <property type="entry name" value="Concanavalin A-like lectins/glucanases"/>
    <property type="match status" value="1"/>
</dbReference>
<feature type="chain" id="PRO_5016804844" evidence="4">
    <location>
        <begin position="23"/>
        <end position="577"/>
    </location>
</feature>
<evidence type="ECO:0000256" key="2">
    <source>
        <dbReference type="PIRSR" id="PIRSR638964-1"/>
    </source>
</evidence>
<dbReference type="SMART" id="SM00606">
    <property type="entry name" value="CBD_IV"/>
    <property type="match status" value="1"/>
</dbReference>
<dbReference type="InterPro" id="IPR006584">
    <property type="entry name" value="Cellulose-bd_IV"/>
</dbReference>
<feature type="disulfide bond" evidence="3">
    <location>
        <begin position="86"/>
        <end position="91"/>
    </location>
</feature>
<evidence type="ECO:0000256" key="1">
    <source>
        <dbReference type="ARBA" id="ARBA00022729"/>
    </source>
</evidence>
<dbReference type="Pfam" id="PF03422">
    <property type="entry name" value="CBM_6"/>
    <property type="match status" value="1"/>
</dbReference>
<feature type="signal peptide" evidence="4">
    <location>
        <begin position="1"/>
        <end position="22"/>
    </location>
</feature>
<dbReference type="PROSITE" id="PS51175">
    <property type="entry name" value="CBM6"/>
    <property type="match status" value="1"/>
</dbReference>
<dbReference type="GO" id="GO:0046556">
    <property type="term" value="F:alpha-L-arabinofuranosidase activity"/>
    <property type="evidence" value="ECO:0007669"/>
    <property type="project" value="InterPro"/>
</dbReference>
<evidence type="ECO:0000313" key="6">
    <source>
        <dbReference type="EMBL" id="SUQ18920.1"/>
    </source>
</evidence>
<keyword evidence="1 4" id="KW-0732">Signal</keyword>
<evidence type="ECO:0000313" key="7">
    <source>
        <dbReference type="Proteomes" id="UP000255423"/>
    </source>
</evidence>
<dbReference type="InterPro" id="IPR005084">
    <property type="entry name" value="CBM6"/>
</dbReference>
<dbReference type="GO" id="GO:0031221">
    <property type="term" value="P:arabinan metabolic process"/>
    <property type="evidence" value="ECO:0007669"/>
    <property type="project" value="InterPro"/>
</dbReference>
<feature type="active site" description="Nucleophile" evidence="2">
    <location>
        <position position="225"/>
    </location>
</feature>
<evidence type="ECO:0000259" key="5">
    <source>
        <dbReference type="PROSITE" id="PS51175"/>
    </source>
</evidence>
<sequence>MNTNTSFKVAALLAATAVVSNANEGPCDIYARAKTPCVAAHSLTRALYSSYSGNLYQVRRADGQTKDIPVEEPGGFVKSSVQDDFCAGSKCTISIIYDQSSYKNDLKKSPPVYWLKEGAKEADANRAPIYISGRKAYGFYRDAWSATGYRNNNTKGVATGDEEESMYMVVDGRHYNDLCCFNYGNAETTGNDDGPGTMECIYFGSDKDWGGPGQGNGPWVAADLEDGVFKGNDAGWQWGKTHTTPWPNALSIEADYVTAMLKGPNDGTFKLKGGSAQKGKLNTMWDGPRKRGYSPRKLQGAIVLGNGGDGSDGGAGTFFEGVMTIGNPPDSVDDLVQANIVAAGYGSKIDISKKVEIEPFKDTLTIPGKIEVENYDKGGNGRGLLDSDIENENNLYREDNAGLDSAGDAIIYGWGYANDWLRYTIKVSKNDSLDITARVSSPSDSTFFSILVDDKDIAKIMVPNTGDWKNFETVTTTVPAITAGDHILKIRIDKPYFNLDWIEFTATKEKTALPQFSQRTNLSQAYSVYDVLGNRVTSFQASESSMQNIWDKARVNLPGGIYVIKTNSKTIRISNTK</sequence>
<dbReference type="InterPro" id="IPR008979">
    <property type="entry name" value="Galactose-bd-like_sf"/>
</dbReference>
<dbReference type="Proteomes" id="UP000255423">
    <property type="component" value="Unassembled WGS sequence"/>
</dbReference>
<feature type="disulfide bond" evidence="3">
    <location>
        <begin position="179"/>
        <end position="180"/>
    </location>
</feature>
<dbReference type="GO" id="GO:0045490">
    <property type="term" value="P:pectin catabolic process"/>
    <property type="evidence" value="ECO:0007669"/>
    <property type="project" value="TreeGrafter"/>
</dbReference>
<feature type="domain" description="CBM6" evidence="5">
    <location>
        <begin position="368"/>
        <end position="505"/>
    </location>
</feature>
<dbReference type="InterPro" id="IPR038964">
    <property type="entry name" value="ABFB"/>
</dbReference>
<dbReference type="EMBL" id="UHJL01000001">
    <property type="protein sequence ID" value="SUQ18920.1"/>
    <property type="molecule type" value="Genomic_DNA"/>
</dbReference>
<accession>A0A380RTQ1</accession>
<evidence type="ECO:0000256" key="3">
    <source>
        <dbReference type="PIRSR" id="PIRSR638964-3"/>
    </source>
</evidence>
<dbReference type="PANTHER" id="PTHR39447:SF2">
    <property type="entry name" value="ALPHA-L-ARABINOFURANOSIDASE B"/>
    <property type="match status" value="1"/>
</dbReference>
<dbReference type="InterPro" id="IPR015289">
    <property type="entry name" value="A-L-arabinofuranosidase_B_cat"/>
</dbReference>
<dbReference type="Gene3D" id="2.60.120.260">
    <property type="entry name" value="Galactose-binding domain-like"/>
    <property type="match status" value="1"/>
</dbReference>
<reference evidence="6 7" key="1">
    <citation type="submission" date="2017-08" db="EMBL/GenBank/DDBJ databases">
        <authorList>
            <person name="de Groot N.N."/>
        </authorList>
    </citation>
    <scope>NUCLEOTIDE SEQUENCE [LARGE SCALE GENOMIC DNA]</scope>
    <source>
        <strain evidence="6 7">HM2</strain>
    </source>
</reference>
<name>A0A380RTQ1_FIBSU</name>
<dbReference type="Pfam" id="PF09206">
    <property type="entry name" value="ArabFuran-catal"/>
    <property type="match status" value="1"/>
</dbReference>
<dbReference type="SUPFAM" id="SSF49785">
    <property type="entry name" value="Galactose-binding domain-like"/>
    <property type="match status" value="1"/>
</dbReference>
<dbReference type="GO" id="GO:0019566">
    <property type="term" value="P:arabinose metabolic process"/>
    <property type="evidence" value="ECO:0007669"/>
    <property type="project" value="InterPro"/>
</dbReference>
<dbReference type="Gene3D" id="2.60.120.200">
    <property type="match status" value="1"/>
</dbReference>
<organism evidence="6 7">
    <name type="scientific">Fibrobacter succinogenes</name>
    <name type="common">Bacteroides succinogenes</name>
    <dbReference type="NCBI Taxonomy" id="833"/>
    <lineage>
        <taxon>Bacteria</taxon>
        <taxon>Pseudomonadati</taxon>
        <taxon>Fibrobacterota</taxon>
        <taxon>Fibrobacteria</taxon>
        <taxon>Fibrobacterales</taxon>
        <taxon>Fibrobacteraceae</taxon>
        <taxon>Fibrobacter</taxon>
    </lineage>
</organism>
<keyword evidence="3" id="KW-1015">Disulfide bond</keyword>
<dbReference type="RefSeq" id="WP_109571736.1">
    <property type="nucleotide sequence ID" value="NZ_UHJL01000001.1"/>
</dbReference>
<dbReference type="GO" id="GO:0030246">
    <property type="term" value="F:carbohydrate binding"/>
    <property type="evidence" value="ECO:0007669"/>
    <property type="project" value="InterPro"/>
</dbReference>
<dbReference type="CDD" id="cd04080">
    <property type="entry name" value="CBM6_cellulase-like"/>
    <property type="match status" value="1"/>
</dbReference>
<feature type="active site" description="Proton donor" evidence="2">
    <location>
        <position position="309"/>
    </location>
</feature>
<evidence type="ECO:0000256" key="4">
    <source>
        <dbReference type="SAM" id="SignalP"/>
    </source>
</evidence>
<protein>
    <submittedName>
        <fullName evidence="6">Carbohydrate binding module (Family 6)</fullName>
    </submittedName>
</protein>
<feature type="disulfide bond" evidence="3">
    <location>
        <begin position="27"/>
        <end position="37"/>
    </location>
</feature>
<dbReference type="InterPro" id="IPR013320">
    <property type="entry name" value="ConA-like_dom_sf"/>
</dbReference>